<evidence type="ECO:0000256" key="6">
    <source>
        <dbReference type="ARBA" id="ARBA00023136"/>
    </source>
</evidence>
<feature type="domain" description="ABC3 transporter permease C-terminal" evidence="8">
    <location>
        <begin position="287"/>
        <end position="402"/>
    </location>
</feature>
<reference evidence="9 10" key="1">
    <citation type="submission" date="2017-05" db="EMBL/GenBank/DDBJ databases">
        <authorList>
            <person name="Varghese N."/>
            <person name="Submissions S."/>
        </authorList>
    </citation>
    <scope>NUCLEOTIDE SEQUENCE [LARGE SCALE GENOMIC DNA]</scope>
    <source>
        <strain evidence="9 10">DSM 29734</strain>
    </source>
</reference>
<feature type="transmembrane region" description="Helical" evidence="7">
    <location>
        <begin position="447"/>
        <end position="467"/>
    </location>
</feature>
<evidence type="ECO:0000256" key="7">
    <source>
        <dbReference type="SAM" id="Phobius"/>
    </source>
</evidence>
<dbReference type="Pfam" id="PF02687">
    <property type="entry name" value="FtsX"/>
    <property type="match status" value="2"/>
</dbReference>
<feature type="transmembrane region" description="Helical" evidence="7">
    <location>
        <begin position="331"/>
        <end position="355"/>
    </location>
</feature>
<dbReference type="EMBL" id="FXTY01000005">
    <property type="protein sequence ID" value="SMP26397.1"/>
    <property type="molecule type" value="Genomic_DNA"/>
</dbReference>
<keyword evidence="5 7" id="KW-1133">Transmembrane helix</keyword>
<protein>
    <submittedName>
        <fullName evidence="9">ABC transport system permease protein</fullName>
    </submittedName>
</protein>
<feature type="transmembrane region" description="Helical" evidence="7">
    <location>
        <begin position="717"/>
        <end position="745"/>
    </location>
</feature>
<proteinExistence type="inferred from homology"/>
<dbReference type="InterPro" id="IPR003838">
    <property type="entry name" value="ABC3_permease_C"/>
</dbReference>
<gene>
    <name evidence="9" type="ORF">SAMN06265373_105236</name>
</gene>
<name>A0ABY1P4T0_9RHOB</name>
<comment type="caution">
    <text evidence="9">The sequence shown here is derived from an EMBL/GenBank/DDBJ whole genome shotgun (WGS) entry which is preliminary data.</text>
</comment>
<evidence type="ECO:0000256" key="4">
    <source>
        <dbReference type="ARBA" id="ARBA00022692"/>
    </source>
</evidence>
<feature type="transmembrane region" description="Helical" evidence="7">
    <location>
        <begin position="765"/>
        <end position="784"/>
    </location>
</feature>
<keyword evidence="3" id="KW-1003">Cell membrane</keyword>
<evidence type="ECO:0000313" key="9">
    <source>
        <dbReference type="EMBL" id="SMP26397.1"/>
    </source>
</evidence>
<dbReference type="InterPro" id="IPR051447">
    <property type="entry name" value="Lipoprotein-release_system"/>
</dbReference>
<keyword evidence="6 7" id="KW-0472">Membrane</keyword>
<feature type="transmembrane region" description="Helical" evidence="7">
    <location>
        <begin position="283"/>
        <end position="300"/>
    </location>
</feature>
<evidence type="ECO:0000256" key="5">
    <source>
        <dbReference type="ARBA" id="ARBA00022989"/>
    </source>
</evidence>
<dbReference type="PANTHER" id="PTHR30489">
    <property type="entry name" value="LIPOPROTEIN-RELEASING SYSTEM TRANSMEMBRANE PROTEIN LOLE"/>
    <property type="match status" value="1"/>
</dbReference>
<feature type="transmembrane region" description="Helical" evidence="7">
    <location>
        <begin position="33"/>
        <end position="54"/>
    </location>
</feature>
<evidence type="ECO:0000256" key="2">
    <source>
        <dbReference type="ARBA" id="ARBA00005236"/>
    </source>
</evidence>
<feature type="domain" description="ABC3 transporter permease C-terminal" evidence="8">
    <location>
        <begin position="675"/>
        <end position="787"/>
    </location>
</feature>
<accession>A0ABY1P4T0</accession>
<keyword evidence="10" id="KW-1185">Reference proteome</keyword>
<feature type="transmembrane region" description="Helical" evidence="7">
    <location>
        <begin position="375"/>
        <end position="395"/>
    </location>
</feature>
<feature type="transmembrane region" description="Helical" evidence="7">
    <location>
        <begin position="674"/>
        <end position="696"/>
    </location>
</feature>
<evidence type="ECO:0000256" key="3">
    <source>
        <dbReference type="ARBA" id="ARBA00022475"/>
    </source>
</evidence>
<comment type="subcellular location">
    <subcellularLocation>
        <location evidence="1">Cell membrane</location>
        <topology evidence="1">Multi-pass membrane protein</topology>
    </subcellularLocation>
</comment>
<evidence type="ECO:0000313" key="10">
    <source>
        <dbReference type="Proteomes" id="UP001157961"/>
    </source>
</evidence>
<dbReference type="Proteomes" id="UP001157961">
    <property type="component" value="Unassembled WGS sequence"/>
</dbReference>
<comment type="similarity">
    <text evidence="2">Belongs to the ABC-4 integral membrane protein family. LolC/E subfamily.</text>
</comment>
<evidence type="ECO:0000256" key="1">
    <source>
        <dbReference type="ARBA" id="ARBA00004651"/>
    </source>
</evidence>
<dbReference type="RefSeq" id="WP_283426645.1">
    <property type="nucleotide sequence ID" value="NZ_FXTY01000005.1"/>
</dbReference>
<dbReference type="PANTHER" id="PTHR30489:SF0">
    <property type="entry name" value="LIPOPROTEIN-RELEASING SYSTEM TRANSMEMBRANE PROTEIN LOLE"/>
    <property type="match status" value="1"/>
</dbReference>
<keyword evidence="4 7" id="KW-0812">Transmembrane</keyword>
<evidence type="ECO:0000259" key="8">
    <source>
        <dbReference type="Pfam" id="PF02687"/>
    </source>
</evidence>
<organism evidence="9 10">
    <name type="scientific">Shimia sagamensis</name>
    <dbReference type="NCBI Taxonomy" id="1566352"/>
    <lineage>
        <taxon>Bacteria</taxon>
        <taxon>Pseudomonadati</taxon>
        <taxon>Pseudomonadota</taxon>
        <taxon>Alphaproteobacteria</taxon>
        <taxon>Rhodobacterales</taxon>
        <taxon>Roseobacteraceae</taxon>
    </lineage>
</organism>
<sequence>MTRALALMRFIGDVMRALDQKLLRDLWRIKGQAGAIALVVAVGVLLLVMMSGMISSLEETRTTYYERYRLADVFAPVTRAPKKMLDRLAEIPGVDAVEGRIQGGALVDMAGQDLPVRAQVVSLPEWREPRLNGVYLAEGQMPQAGRNDEVLILRSFAKAHDLALGDRLAATMHGNRRDFRVVGIAQAPEFLFNVPAGEFVPDDNRFAVLWMNEEALEAAFDLKGAFNEALLSLERGAQVEPVLTAVDALLARYGGLGAYGVGDQMSNRFLSEEIKGLNATAKAVPPIFMGVAAFLLYIVISRMVQAEREQIGLIKAFGYTDVEVALHYVKLVIVIALTGALLGCLGGVWSGRLLAGVYQSLYHFPFLVFRVEPSSFAAGILVSVLAAVVGGASVLRRVFALTPAVAMRPPAPADFSRSGAISDSLKRWLDQPSRMVLRRVMRNPGRVFGAVIGIAAGMGLSSAQLSVMSGFNDVLDKTYGVVDRSDVAVTFFEQMPEKTAFDLAHLPGVIEVEPTRAVSAVLRHGPEYYRGGITGLVPGAKLSRALDKDGADIEMPTRGIVLAKALADILNVQPGGTITVEVLEGRRPVLELHVARIADTLLGAPAYMQLEALNTAMNEPGRISGAFLRVDAEAYPALFAALKDVPKVAGVTRKDDARAAMKKLMDAGAGTMRFVMAAIAGIITFGIVYNSARISFGEQSRDLASLRVMGFSQGEASFILLGELALVVILAIPVGVLIGYGLSFLVAAGFSTDLYQIPTEFKADAYGVAGAAVVLAAVISGWLVKREIGRVDLVATLKTRE</sequence>